<evidence type="ECO:0000259" key="2">
    <source>
        <dbReference type="Pfam" id="PF01882"/>
    </source>
</evidence>
<sequence length="446" mass="51949">MLKRFYQSLFFTTRFYAALGGIAIFFVVTFFFPSLFIVAQLLAIALFLLLLLDLFFLFRAGDEPFRVTRSMSNRFSNGDENPIALQLKSNYRFPVTVILLEEVPMQFQMRDFRQRINMKAGEETTISYSLRPVERGEYQFGKTNAFIRSLLGLAQRHIAPSNESTIKVYPSFMQLRNYEFFSFNDRLLEMGVHKKRVIGHSMEFDHIKEYTRGDDVRTLNWKATARRGTLMVNNFVEEKSQQVYCVIDKGRNMKMPFNGLSLLDYAINSALVFSNIALQKGDKTGLVTLAAQQVDVLPSSSKRTQMNLILERLYAQDTQWEESDYEKLSISLRSMFSQRSLLILYTNFESMTGLQRQLPYLRRLAKYHLLLVVFFENTELKKFAKDDVGSVEEIYLQVIAQKFAYEKKLMVRELSRYGILSLLTTPEQLTLNVVNKYLELKSRSLI</sequence>
<feature type="domain" description="DUF58" evidence="2">
    <location>
        <begin position="208"/>
        <end position="371"/>
    </location>
</feature>
<dbReference type="EMBL" id="CP048113">
    <property type="protein sequence ID" value="QHS62511.1"/>
    <property type="molecule type" value="Genomic_DNA"/>
</dbReference>
<protein>
    <submittedName>
        <fullName evidence="3">DUF58 domain-containing protein</fullName>
    </submittedName>
</protein>
<dbReference type="KEGG" id="chih:GWR21_23850"/>
<keyword evidence="4" id="KW-1185">Reference proteome</keyword>
<reference evidence="3 4" key="1">
    <citation type="submission" date="2020-01" db="EMBL/GenBank/DDBJ databases">
        <title>Complete genome sequence of Chitinophaga sp. H33E-04 isolated from quinoa roots.</title>
        <authorList>
            <person name="Weon H.-Y."/>
            <person name="Lee S.A."/>
        </authorList>
    </citation>
    <scope>NUCLEOTIDE SEQUENCE [LARGE SCALE GENOMIC DNA]</scope>
    <source>
        <strain evidence="3 4">H33E-04</strain>
    </source>
</reference>
<organism evidence="3 4">
    <name type="scientific">Chitinophaga agri</name>
    <dbReference type="NCBI Taxonomy" id="2703787"/>
    <lineage>
        <taxon>Bacteria</taxon>
        <taxon>Pseudomonadati</taxon>
        <taxon>Bacteroidota</taxon>
        <taxon>Chitinophagia</taxon>
        <taxon>Chitinophagales</taxon>
        <taxon>Chitinophagaceae</taxon>
        <taxon>Chitinophaga</taxon>
    </lineage>
</organism>
<evidence type="ECO:0000313" key="4">
    <source>
        <dbReference type="Proteomes" id="UP000476411"/>
    </source>
</evidence>
<feature type="transmembrane region" description="Helical" evidence="1">
    <location>
        <begin position="38"/>
        <end position="58"/>
    </location>
</feature>
<evidence type="ECO:0000256" key="1">
    <source>
        <dbReference type="SAM" id="Phobius"/>
    </source>
</evidence>
<evidence type="ECO:0000313" key="3">
    <source>
        <dbReference type="EMBL" id="QHS62511.1"/>
    </source>
</evidence>
<dbReference type="InterPro" id="IPR002881">
    <property type="entry name" value="DUF58"/>
</dbReference>
<gene>
    <name evidence="3" type="ORF">GWR21_23850</name>
</gene>
<dbReference type="PANTHER" id="PTHR33608:SF3">
    <property type="entry name" value="SLR2013 PROTEIN"/>
    <property type="match status" value="1"/>
</dbReference>
<dbReference type="Pfam" id="PF01882">
    <property type="entry name" value="DUF58"/>
    <property type="match status" value="1"/>
</dbReference>
<feature type="transmembrane region" description="Helical" evidence="1">
    <location>
        <begin position="12"/>
        <end position="32"/>
    </location>
</feature>
<dbReference type="PANTHER" id="PTHR33608">
    <property type="entry name" value="BLL2464 PROTEIN"/>
    <property type="match status" value="1"/>
</dbReference>
<dbReference type="RefSeq" id="WP_162334146.1">
    <property type="nucleotide sequence ID" value="NZ_CP048113.1"/>
</dbReference>
<accession>A0A6B9ZLP6</accession>
<keyword evidence="1" id="KW-0472">Membrane</keyword>
<dbReference type="AlphaFoldDB" id="A0A6B9ZLP6"/>
<keyword evidence="1" id="KW-0812">Transmembrane</keyword>
<name>A0A6B9ZLP6_9BACT</name>
<keyword evidence="1" id="KW-1133">Transmembrane helix</keyword>
<proteinExistence type="predicted"/>
<dbReference type="Proteomes" id="UP000476411">
    <property type="component" value="Chromosome"/>
</dbReference>